<evidence type="ECO:0000256" key="2">
    <source>
        <dbReference type="ARBA" id="ARBA00022723"/>
    </source>
</evidence>
<gene>
    <name evidence="8 9 10" type="primary">LOC108735905</name>
</gene>
<dbReference type="PROSITE" id="PS51805">
    <property type="entry name" value="EPHD"/>
    <property type="match status" value="1"/>
</dbReference>
<evidence type="ECO:0000313" key="10">
    <source>
        <dbReference type="RefSeq" id="XP_018323643.1"/>
    </source>
</evidence>
<feature type="compositionally biased region" description="Low complexity" evidence="5">
    <location>
        <begin position="646"/>
        <end position="662"/>
    </location>
</feature>
<dbReference type="GeneID" id="108735905"/>
<feature type="compositionally biased region" description="Polar residues" evidence="5">
    <location>
        <begin position="327"/>
        <end position="344"/>
    </location>
</feature>
<feature type="region of interest" description="Disordered" evidence="5">
    <location>
        <begin position="714"/>
        <end position="768"/>
    </location>
</feature>
<dbReference type="PANTHER" id="PTHR14955:SF4">
    <property type="entry name" value="PHD-TYPE DOMAIN-CONTAINING PROTEIN"/>
    <property type="match status" value="1"/>
</dbReference>
<dbReference type="AlphaFoldDB" id="A0A1W4WU19"/>
<keyword evidence="2" id="KW-0479">Metal-binding</keyword>
<sequence>MSGGPPHHPHGRQQPTTNPAWNHLQVPNYFPSRQLQHAHMSNEHPLLHQPTWHTPTTEPVKTVPHSHLFNLEQMISERSFQRHAPGVDLSLQRNGSQNGELPTSPISLSVRDTNKINSLPAGAIDMQAVELTKSLSPGIKSINAAAVKASSGSPGLMMIGSAGLKSTSPGLKSASPSSAKSTSPGLKTSSPSLKVASGGHGLLSTNPVIVCTSTNLMMTPTLQTTSFSSGIGSALSLGSSSQMHSTLGGSNLTITPSFFPTFGPSMKATGPLSPGQQNSPKNTKRPTKRVDSIIERLNPGVDKVISSCDKVTMDKTDTERGQGVIVQPNTCSTNDENSNSSSVMTGVRDDEVVSPYSANEDSMDSNKSRRKRKPSKTVKVTKEEEKTKPEHENKTDNNNFLGKQETSNDSNKNLGDQLEKDKELKRRRSGSAPPGSPTLSKKTRRKTSSESETIANIAAMVEQAVTIVAPVTIKTEKEDVDDEESQSTESHVVPSANDQEEQTSISVSVIRDSAKDTRTSENDKAPPTSQGPSARNQSNTCTPLHPVSAQKSFVEVENKLQEMFAGITDETDSKANSKILDFADDSKTTLDLEEGKAEENSVKEDSENNIPSTSSQQSTEVVTSTSNDISPISARSNQKNRKRRSGSSNRTKISESLPVESSVPKKKKSSKKSKSLNKKETSAPTVKSNKKLLNGKPLQNKIENFKDVYAYDSNSNASSSKSRGPFIQIRGPRDSPLSISVINAPSNEEDAEKKAHKNKKYHDDSEYRHKVQSRGLHCSTLSTKYDAQTRDATWICAFCKRGPHATDPTLPGPSPFTLSDANVPPPGDLFGPYIITSNSPEFERRIDDPFDKQFRSKKVARAVDAISASTSKGISKKSKRKHTDSTENFVDSGNVTLGITETKDRTYEVWMHEDCVVWSPGVYLVGSKIVGLEEAIWTCCNVTCSRCSYKGANVCCAKRGCTNVMHIGCARLAKWSLDEDTYRAICPEHTVIIH</sequence>
<dbReference type="InterPro" id="IPR052440">
    <property type="entry name" value="Trans_Reg/Chrom_Remod"/>
</dbReference>
<protein>
    <submittedName>
        <fullName evidence="8 9">Uncharacterized protein CG5098-like isoform X1</fullName>
    </submittedName>
</protein>
<dbReference type="OrthoDB" id="10029243at2759"/>
<dbReference type="Proteomes" id="UP000192223">
    <property type="component" value="Unplaced"/>
</dbReference>
<evidence type="ECO:0000256" key="1">
    <source>
        <dbReference type="ARBA" id="ARBA00022553"/>
    </source>
</evidence>
<feature type="region of interest" description="Disordered" evidence="5">
    <location>
        <begin position="568"/>
        <end position="699"/>
    </location>
</feature>
<keyword evidence="7" id="KW-1185">Reference proteome</keyword>
<feature type="compositionally biased region" description="Basic and acidic residues" evidence="5">
    <location>
        <begin position="512"/>
        <end position="524"/>
    </location>
</feature>
<dbReference type="InterPro" id="IPR013083">
    <property type="entry name" value="Znf_RING/FYVE/PHD"/>
</dbReference>
<feature type="domain" description="PHD-type" evidence="6">
    <location>
        <begin position="868"/>
        <end position="990"/>
    </location>
</feature>
<keyword evidence="4" id="KW-0862">Zinc</keyword>
<feature type="compositionally biased region" description="Low complexity" evidence="5">
    <location>
        <begin position="167"/>
        <end position="186"/>
    </location>
</feature>
<feature type="compositionally biased region" description="Basic residues" evidence="5">
    <location>
        <begin position="664"/>
        <end position="676"/>
    </location>
</feature>
<evidence type="ECO:0000313" key="8">
    <source>
        <dbReference type="RefSeq" id="XP_018323628.1"/>
    </source>
</evidence>
<reference evidence="8 9" key="1">
    <citation type="submission" date="2025-04" db="UniProtKB">
        <authorList>
            <consortium name="RefSeq"/>
        </authorList>
    </citation>
    <scope>IDENTIFICATION</scope>
    <source>
        <tissue evidence="8 9">Entire body</tissue>
    </source>
</reference>
<evidence type="ECO:0000256" key="4">
    <source>
        <dbReference type="ARBA" id="ARBA00022833"/>
    </source>
</evidence>
<dbReference type="Gene3D" id="3.30.40.10">
    <property type="entry name" value="Zinc/RING finger domain, C3HC4 (zinc finger)"/>
    <property type="match status" value="1"/>
</dbReference>
<accession>A0A1W4WU19</accession>
<evidence type="ECO:0000256" key="5">
    <source>
        <dbReference type="SAM" id="MobiDB-lite"/>
    </source>
</evidence>
<dbReference type="STRING" id="224129.A0A1W4WU19"/>
<dbReference type="InterPro" id="IPR034732">
    <property type="entry name" value="EPHD"/>
</dbReference>
<feature type="compositionally biased region" description="Polar residues" evidence="5">
    <location>
        <begin position="737"/>
        <end position="746"/>
    </location>
</feature>
<feature type="compositionally biased region" description="Polar residues" evidence="5">
    <location>
        <begin position="396"/>
        <end position="414"/>
    </location>
</feature>
<feature type="region of interest" description="Disordered" evidence="5">
    <location>
        <begin position="264"/>
        <end position="292"/>
    </location>
</feature>
<feature type="compositionally biased region" description="Low complexity" evidence="5">
    <location>
        <begin position="612"/>
        <end position="626"/>
    </location>
</feature>
<evidence type="ECO:0000256" key="3">
    <source>
        <dbReference type="ARBA" id="ARBA00022771"/>
    </source>
</evidence>
<dbReference type="GO" id="GO:0005634">
    <property type="term" value="C:nucleus"/>
    <property type="evidence" value="ECO:0007669"/>
    <property type="project" value="TreeGrafter"/>
</dbReference>
<organism evidence="7 10">
    <name type="scientific">Agrilus planipennis</name>
    <name type="common">Emerald ash borer</name>
    <name type="synonym">Agrilus marcopoli</name>
    <dbReference type="NCBI Taxonomy" id="224129"/>
    <lineage>
        <taxon>Eukaryota</taxon>
        <taxon>Metazoa</taxon>
        <taxon>Ecdysozoa</taxon>
        <taxon>Arthropoda</taxon>
        <taxon>Hexapoda</taxon>
        <taxon>Insecta</taxon>
        <taxon>Pterygota</taxon>
        <taxon>Neoptera</taxon>
        <taxon>Endopterygota</taxon>
        <taxon>Coleoptera</taxon>
        <taxon>Polyphaga</taxon>
        <taxon>Elateriformia</taxon>
        <taxon>Buprestoidea</taxon>
        <taxon>Buprestidae</taxon>
        <taxon>Agrilinae</taxon>
        <taxon>Agrilus</taxon>
    </lineage>
</organism>
<evidence type="ECO:0000313" key="7">
    <source>
        <dbReference type="Proteomes" id="UP000192223"/>
    </source>
</evidence>
<feature type="compositionally biased region" description="Basic and acidic residues" evidence="5">
    <location>
        <begin position="584"/>
        <end position="606"/>
    </location>
</feature>
<dbReference type="KEGG" id="apln:108735905"/>
<dbReference type="Pfam" id="PF13771">
    <property type="entry name" value="zf-HC5HC2H"/>
    <property type="match status" value="1"/>
</dbReference>
<feature type="compositionally biased region" description="Polar residues" evidence="5">
    <location>
        <begin position="527"/>
        <end position="542"/>
    </location>
</feature>
<feature type="region of interest" description="Disordered" evidence="5">
    <location>
        <begin position="167"/>
        <end position="198"/>
    </location>
</feature>
<feature type="region of interest" description="Disordered" evidence="5">
    <location>
        <begin position="475"/>
        <end position="546"/>
    </location>
</feature>
<feature type="compositionally biased region" description="Basic and acidic residues" evidence="5">
    <location>
        <begin position="380"/>
        <end position="395"/>
    </location>
</feature>
<keyword evidence="3" id="KW-0863">Zinc-finger</keyword>
<dbReference type="RefSeq" id="XP_018323628.1">
    <property type="nucleotide sequence ID" value="XM_018468126.1"/>
</dbReference>
<dbReference type="PANTHER" id="PTHR14955">
    <property type="entry name" value="RETINOIC ACID INDUCED 1/TRANSCRIPTION FACTOR 20"/>
    <property type="match status" value="1"/>
</dbReference>
<keyword evidence="1" id="KW-0597">Phosphoprotein</keyword>
<evidence type="ECO:0000313" key="9">
    <source>
        <dbReference type="RefSeq" id="XP_018323635.1"/>
    </source>
</evidence>
<evidence type="ECO:0000259" key="6">
    <source>
        <dbReference type="PROSITE" id="PS51805"/>
    </source>
</evidence>
<dbReference type="GO" id="GO:0008270">
    <property type="term" value="F:zinc ion binding"/>
    <property type="evidence" value="ECO:0007669"/>
    <property type="project" value="UniProtKB-KW"/>
</dbReference>
<feature type="region of interest" description="Disordered" evidence="5">
    <location>
        <begin position="1"/>
        <end position="25"/>
    </location>
</feature>
<name>A0A1W4WU19_AGRPL</name>
<feature type="region of interest" description="Disordered" evidence="5">
    <location>
        <begin position="313"/>
        <end position="451"/>
    </location>
</feature>
<dbReference type="RefSeq" id="XP_018323635.1">
    <property type="nucleotide sequence ID" value="XM_018468133.1"/>
</dbReference>
<dbReference type="GO" id="GO:0006357">
    <property type="term" value="P:regulation of transcription by RNA polymerase II"/>
    <property type="evidence" value="ECO:0007669"/>
    <property type="project" value="TreeGrafter"/>
</dbReference>
<proteinExistence type="predicted"/>
<dbReference type="RefSeq" id="XP_018323643.1">
    <property type="nucleotide sequence ID" value="XM_018468141.1"/>
</dbReference>